<evidence type="ECO:0000259" key="4">
    <source>
        <dbReference type="Pfam" id="PF00326"/>
    </source>
</evidence>
<dbReference type="Pfam" id="PF00326">
    <property type="entry name" value="Peptidase_S9"/>
    <property type="match status" value="1"/>
</dbReference>
<keyword evidence="5" id="KW-0645">Protease</keyword>
<evidence type="ECO:0000313" key="6">
    <source>
        <dbReference type="Proteomes" id="UP000031599"/>
    </source>
</evidence>
<name>A0A0C2DE65_9BACT</name>
<feature type="compositionally biased region" description="Pro residues" evidence="2">
    <location>
        <begin position="34"/>
        <end position="50"/>
    </location>
</feature>
<evidence type="ECO:0000256" key="1">
    <source>
        <dbReference type="ARBA" id="ARBA00022801"/>
    </source>
</evidence>
<dbReference type="EMBL" id="JMCC02000016">
    <property type="protein sequence ID" value="KIG17952.1"/>
    <property type="molecule type" value="Genomic_DNA"/>
</dbReference>
<evidence type="ECO:0000313" key="5">
    <source>
        <dbReference type="EMBL" id="KIG17952.1"/>
    </source>
</evidence>
<protein>
    <submittedName>
        <fullName evidence="5">Dipeptidyl aminopeptidases/acylaminoacyl-peptidase</fullName>
    </submittedName>
</protein>
<comment type="caution">
    <text evidence="5">The sequence shown here is derived from an EMBL/GenBank/DDBJ whole genome shotgun (WGS) entry which is preliminary data.</text>
</comment>
<feature type="region of interest" description="Disordered" evidence="2">
    <location>
        <begin position="18"/>
        <end position="50"/>
    </location>
</feature>
<accession>A0A0C2DE65</accession>
<gene>
    <name evidence="5" type="ORF">DB30_02167</name>
</gene>
<feature type="domain" description="Peptidase S9 prolyl oligopeptidase catalytic" evidence="4">
    <location>
        <begin position="692"/>
        <end position="845"/>
    </location>
</feature>
<dbReference type="InterPro" id="IPR011042">
    <property type="entry name" value="6-blade_b-propeller_TolB-like"/>
</dbReference>
<dbReference type="Gene3D" id="3.40.50.1820">
    <property type="entry name" value="alpha/beta hydrolase"/>
    <property type="match status" value="1"/>
</dbReference>
<reference evidence="5 6" key="1">
    <citation type="submission" date="2014-12" db="EMBL/GenBank/DDBJ databases">
        <title>Genome assembly of Enhygromyxa salina DSM 15201.</title>
        <authorList>
            <person name="Sharma G."/>
            <person name="Subramanian S."/>
        </authorList>
    </citation>
    <scope>NUCLEOTIDE SEQUENCE [LARGE SCALE GENOMIC DNA]</scope>
    <source>
        <strain evidence="5 6">DSM 15201</strain>
    </source>
</reference>
<dbReference type="SUPFAM" id="SSF53474">
    <property type="entry name" value="alpha/beta-Hydrolases"/>
    <property type="match status" value="1"/>
</dbReference>
<sequence length="856" mass="92859">MAGRSIVVAAALVLGCQAPSADPGPSNSARAVVSPPPEVGPDPAPEPGPLVAPAVRYQQPDADVQRIIDAAPTPSVSLASDGRTMMLADYPAQPGIEVLAEPMLALAGERINPRTNERRRTNFYNHLRFVDVATGEHREVTGLPDRPQLSGVDWSPDAKHVAFTHTAQDHVELWVADVGTAKARRLTDAPLNASLDDGLVWLSGSERLLVSLVATARGPAPIGGSVAQGPWVEETSGRAATNRTYQDLLTSALDDALFTHYFSRELAIVTLDGAVTKLGSGDDALGVFTDCDPSPDGRWLLVERLVPPYSRVVPYYRFGHRVELWSLVDPGAAPIVLDAQPAAEEVPIQGVPTGPRGFSWQPLEGASLTFVEALDGGDPRAKAEHRDRLMRLVGPFAGKTVSDATEFTRLTHRYAGTSWLQQPGRYLVNEYDRDRKWLTTHLRELPREGEPASPGRVLFDRSVHDSYANPGDPVRINLPDDTWVVRVEGEGEAAVMFLDGAGATPQGDRPFLDRLALAPDSKPERLFQSPSDSWASFVGFAGDTSTAVLRREGPGDPPDWFREPLAGGEALALTKLPHPHPGLDGIHKQLLDYRRADGVPLSATLYLPPGYDPEAGERLPLVIWAYPVEYVDADTAGQVRAAPTRFTRLGGVSATMFLTQGYAVLFAAMPVVGDPETMNDTLLEQLELSAKAAIDAAVAQGVADRDRVGIGGHSYGAFMVANLLAHTDLFKAGIARSGAYNRSLTPFGFQSERRDLWEATDAYVRVSPLFSAATLNEPILMIHGEIDDNSGTYPIQTQRLFHALQGLGGVARMVILPHEAHGYRARESVLHTLYESFRWFDLYVKHPQEDRANEPG</sequence>
<feature type="signal peptide" evidence="3">
    <location>
        <begin position="1"/>
        <end position="21"/>
    </location>
</feature>
<evidence type="ECO:0000256" key="3">
    <source>
        <dbReference type="SAM" id="SignalP"/>
    </source>
</evidence>
<dbReference type="GO" id="GO:0004177">
    <property type="term" value="F:aminopeptidase activity"/>
    <property type="evidence" value="ECO:0007669"/>
    <property type="project" value="UniProtKB-KW"/>
</dbReference>
<dbReference type="GO" id="GO:0004252">
    <property type="term" value="F:serine-type endopeptidase activity"/>
    <property type="evidence" value="ECO:0007669"/>
    <property type="project" value="TreeGrafter"/>
</dbReference>
<dbReference type="InterPro" id="IPR001375">
    <property type="entry name" value="Peptidase_S9_cat"/>
</dbReference>
<dbReference type="PANTHER" id="PTHR42776">
    <property type="entry name" value="SERINE PEPTIDASE S9 FAMILY MEMBER"/>
    <property type="match status" value="1"/>
</dbReference>
<organism evidence="5 6">
    <name type="scientific">Enhygromyxa salina</name>
    <dbReference type="NCBI Taxonomy" id="215803"/>
    <lineage>
        <taxon>Bacteria</taxon>
        <taxon>Pseudomonadati</taxon>
        <taxon>Myxococcota</taxon>
        <taxon>Polyangia</taxon>
        <taxon>Nannocystales</taxon>
        <taxon>Nannocystaceae</taxon>
        <taxon>Enhygromyxa</taxon>
    </lineage>
</organism>
<dbReference type="SUPFAM" id="SSF82171">
    <property type="entry name" value="DPP6 N-terminal domain-like"/>
    <property type="match status" value="1"/>
</dbReference>
<keyword evidence="1" id="KW-0378">Hydrolase</keyword>
<dbReference type="PROSITE" id="PS51257">
    <property type="entry name" value="PROKAR_LIPOPROTEIN"/>
    <property type="match status" value="1"/>
</dbReference>
<dbReference type="InterPro" id="IPR029058">
    <property type="entry name" value="AB_hydrolase_fold"/>
</dbReference>
<dbReference type="Gene3D" id="2.120.10.30">
    <property type="entry name" value="TolB, C-terminal domain"/>
    <property type="match status" value="1"/>
</dbReference>
<evidence type="ECO:0000256" key="2">
    <source>
        <dbReference type="SAM" id="MobiDB-lite"/>
    </source>
</evidence>
<dbReference type="GO" id="GO:0006508">
    <property type="term" value="P:proteolysis"/>
    <property type="evidence" value="ECO:0007669"/>
    <property type="project" value="InterPro"/>
</dbReference>
<feature type="chain" id="PRO_5002164216" evidence="3">
    <location>
        <begin position="22"/>
        <end position="856"/>
    </location>
</feature>
<keyword evidence="3" id="KW-0732">Signal</keyword>
<dbReference type="PANTHER" id="PTHR42776:SF28">
    <property type="entry name" value="GLUTAMYL ENDOPEPTIDASE, CHLOROPLASTIC-RELATED"/>
    <property type="match status" value="1"/>
</dbReference>
<dbReference type="AlphaFoldDB" id="A0A0C2DE65"/>
<dbReference type="Proteomes" id="UP000031599">
    <property type="component" value="Unassembled WGS sequence"/>
</dbReference>
<keyword evidence="5" id="KW-0031">Aminopeptidase</keyword>
<proteinExistence type="predicted"/>